<dbReference type="SUPFAM" id="SSF53254">
    <property type="entry name" value="Phosphoglycerate mutase-like"/>
    <property type="match status" value="1"/>
</dbReference>
<sequence>MAGIVPDPTVYQGVEDIQQYIERIFSFMKELEQTYKGRERNILLSGHKCTTGSIGAYFKGIPEDGNIMRYASGNGAYYRYEFA</sequence>
<accession>A0A1G6NH08</accession>
<dbReference type="EMBL" id="FMYM01000012">
    <property type="protein sequence ID" value="SDC66586.1"/>
    <property type="molecule type" value="Genomic_DNA"/>
</dbReference>
<gene>
    <name evidence="1" type="ORF">SAMN05421737_11267</name>
</gene>
<dbReference type="Gene3D" id="3.40.50.1240">
    <property type="entry name" value="Phosphoglycerate mutase-like"/>
    <property type="match status" value="1"/>
</dbReference>
<evidence type="ECO:0000313" key="2">
    <source>
        <dbReference type="Proteomes" id="UP000242662"/>
    </source>
</evidence>
<dbReference type="AlphaFoldDB" id="A0A1G6NH08"/>
<keyword evidence="2" id="KW-1185">Reference proteome</keyword>
<organism evidence="1 2">
    <name type="scientific">Shouchella lonarensis</name>
    <dbReference type="NCBI Taxonomy" id="1464122"/>
    <lineage>
        <taxon>Bacteria</taxon>
        <taxon>Bacillati</taxon>
        <taxon>Bacillota</taxon>
        <taxon>Bacilli</taxon>
        <taxon>Bacillales</taxon>
        <taxon>Bacillaceae</taxon>
        <taxon>Shouchella</taxon>
    </lineage>
</organism>
<reference evidence="2" key="1">
    <citation type="submission" date="2016-09" db="EMBL/GenBank/DDBJ databases">
        <authorList>
            <person name="Varghese N."/>
            <person name="Submissions S."/>
        </authorList>
    </citation>
    <scope>NUCLEOTIDE SEQUENCE [LARGE SCALE GENOMIC DNA]</scope>
    <source>
        <strain evidence="2">25nlg</strain>
    </source>
</reference>
<protein>
    <submittedName>
        <fullName evidence="1">Probable phosphoglycerate mutase</fullName>
    </submittedName>
</protein>
<name>A0A1G6NH08_9BACI</name>
<dbReference type="InterPro" id="IPR029033">
    <property type="entry name" value="His_PPase_superfam"/>
</dbReference>
<evidence type="ECO:0000313" key="1">
    <source>
        <dbReference type="EMBL" id="SDC66586.1"/>
    </source>
</evidence>
<dbReference type="Proteomes" id="UP000242662">
    <property type="component" value="Unassembled WGS sequence"/>
</dbReference>
<proteinExistence type="predicted"/>
<dbReference type="STRING" id="1464122.SAMN05421737_11267"/>